<dbReference type="InterPro" id="IPR027304">
    <property type="entry name" value="Trigger_fact/SurA_dom_sf"/>
</dbReference>
<dbReference type="GO" id="GO:0043022">
    <property type="term" value="F:ribosome binding"/>
    <property type="evidence" value="ECO:0007669"/>
    <property type="project" value="TreeGrafter"/>
</dbReference>
<dbReference type="RefSeq" id="WP_011585089.1">
    <property type="nucleotide sequence ID" value="NC_008255.1"/>
</dbReference>
<dbReference type="InterPro" id="IPR037041">
    <property type="entry name" value="Trigger_fac_C_sf"/>
</dbReference>
<dbReference type="SUPFAM" id="SSF102735">
    <property type="entry name" value="Trigger factor ribosome-binding domain"/>
    <property type="match status" value="1"/>
</dbReference>
<dbReference type="OrthoDB" id="9767721at2"/>
<dbReference type="PANTHER" id="PTHR30560">
    <property type="entry name" value="TRIGGER FACTOR CHAPERONE AND PEPTIDYL-PROLYL CIS/TRANS ISOMERASE"/>
    <property type="match status" value="1"/>
</dbReference>
<dbReference type="EMBL" id="CP000383">
    <property type="protein sequence ID" value="ABG58972.1"/>
    <property type="molecule type" value="Genomic_DNA"/>
</dbReference>
<proteinExistence type="predicted"/>
<evidence type="ECO:0000313" key="2">
    <source>
        <dbReference type="EMBL" id="ABG58972.1"/>
    </source>
</evidence>
<dbReference type="AlphaFoldDB" id="A0A6N4SRJ4"/>
<evidence type="ECO:0000313" key="3">
    <source>
        <dbReference type="Proteomes" id="UP000001822"/>
    </source>
</evidence>
<dbReference type="PANTHER" id="PTHR30560:SF3">
    <property type="entry name" value="TRIGGER FACTOR-LIKE PROTEIN TIG, CHLOROPLASTIC"/>
    <property type="match status" value="1"/>
</dbReference>
<keyword evidence="3" id="KW-1185">Reference proteome</keyword>
<dbReference type="InterPro" id="IPR005215">
    <property type="entry name" value="Trig_fac"/>
</dbReference>
<dbReference type="GO" id="GO:0003755">
    <property type="term" value="F:peptidyl-prolyl cis-trans isomerase activity"/>
    <property type="evidence" value="ECO:0007669"/>
    <property type="project" value="UniProtKB-EC"/>
</dbReference>
<organism evidence="2 3">
    <name type="scientific">Cytophaga hutchinsonii (strain ATCC 33406 / DSM 1761 / CIP 103989 / NBRC 15051 / NCIMB 9469 / D465)</name>
    <dbReference type="NCBI Taxonomy" id="269798"/>
    <lineage>
        <taxon>Bacteria</taxon>
        <taxon>Pseudomonadati</taxon>
        <taxon>Bacteroidota</taxon>
        <taxon>Cytophagia</taxon>
        <taxon>Cytophagales</taxon>
        <taxon>Cytophagaceae</taxon>
        <taxon>Cytophaga</taxon>
    </lineage>
</organism>
<dbReference type="GO" id="GO:0043335">
    <property type="term" value="P:protein unfolding"/>
    <property type="evidence" value="ECO:0007669"/>
    <property type="project" value="TreeGrafter"/>
</dbReference>
<sequence>MEIVLDKKGATSATLKVTIKADDYQPKVQSKLKEYGKKVSLKGFRQGKVPTSVVERMYGKSLKVDEINQLLSESVGKYIKEEKLNIIGYPLPDQNKASKIDWDNQSEYEFSYDLGLIPEFKYELSDKVSVTKYEIEVDPKRVAETLDNIRRQQGKMDEAEVVESGDYINGTMKSLTTDFSTETMIPSDKIAAAELKNFTGKKTGDVIEFDIDKAFTEKSSIAHVTGLTKEEAETTSGKFSFTVTGIRRSFPAELNQEFFDKIFGPGVVTSEEAFNQKLEETIRENYNREAEVLVSREVRKEFLANTKVEISEAFLKRFLLINNEGKMTPEQIDKDFNLYQDDLKWLLIRNKIGEDNDIKVEHSEVIARTKELFMQQFGGLTSLSEEMDETMNKLADNYLSSENGKNYNRTFEEVYYTKVLKFIESKLNFKTKKISVDEFEKLVQAN</sequence>
<reference evidence="2 3" key="1">
    <citation type="journal article" date="2007" name="Appl. Environ. Microbiol.">
        <title>Genome sequence of the cellulolytic gliding bacterium Cytophaga hutchinsonii.</title>
        <authorList>
            <person name="Xie G."/>
            <person name="Bruce D.C."/>
            <person name="Challacombe J.F."/>
            <person name="Chertkov O."/>
            <person name="Detter J.C."/>
            <person name="Gilna P."/>
            <person name="Han C.S."/>
            <person name="Lucas S."/>
            <person name="Misra M."/>
            <person name="Myers G.L."/>
            <person name="Richardson P."/>
            <person name="Tapia R."/>
            <person name="Thayer N."/>
            <person name="Thompson L.S."/>
            <person name="Brettin T.S."/>
            <person name="Henrissat B."/>
            <person name="Wilson D.B."/>
            <person name="McBride M.J."/>
        </authorList>
    </citation>
    <scope>NUCLEOTIDE SEQUENCE [LARGE SCALE GENOMIC DNA]</scope>
    <source>
        <strain evidence="3">ATCC 33406 / DSM 1761 / CIP 103989 / NBRC 15051 / NCIMB 9469 / D465</strain>
    </source>
</reference>
<name>A0A6N4SRJ4_CYTH3</name>
<dbReference type="EC" id="5.2.1.8" evidence="2"/>
<dbReference type="KEGG" id="chu:CHU_1705"/>
<dbReference type="GO" id="GO:0015031">
    <property type="term" value="P:protein transport"/>
    <property type="evidence" value="ECO:0007669"/>
    <property type="project" value="InterPro"/>
</dbReference>
<dbReference type="NCBIfam" id="TIGR00115">
    <property type="entry name" value="tig"/>
    <property type="match status" value="1"/>
</dbReference>
<gene>
    <name evidence="2" type="primary">tig</name>
    <name evidence="2" type="ordered locus">CHU_1705</name>
</gene>
<dbReference type="InterPro" id="IPR036611">
    <property type="entry name" value="Trigger_fac_ribosome-bd_sf"/>
</dbReference>
<accession>A0A6N4SRJ4</accession>
<dbReference type="GO" id="GO:0051083">
    <property type="term" value="P:'de novo' cotranslational protein folding"/>
    <property type="evidence" value="ECO:0007669"/>
    <property type="project" value="TreeGrafter"/>
</dbReference>
<evidence type="ECO:0000259" key="1">
    <source>
        <dbReference type="Pfam" id="PF05697"/>
    </source>
</evidence>
<protein>
    <submittedName>
        <fullName evidence="2">Peptidyl-prolyl cis-trans isomerase, trigger factor</fullName>
        <ecNumber evidence="2">5.2.1.8</ecNumber>
    </submittedName>
</protein>
<dbReference type="SUPFAM" id="SSF109998">
    <property type="entry name" value="Triger factor/SurA peptide-binding domain-like"/>
    <property type="match status" value="1"/>
</dbReference>
<keyword evidence="2" id="KW-0413">Isomerase</keyword>
<dbReference type="GO" id="GO:0044183">
    <property type="term" value="F:protein folding chaperone"/>
    <property type="evidence" value="ECO:0007669"/>
    <property type="project" value="TreeGrafter"/>
</dbReference>
<dbReference type="Pfam" id="PF05697">
    <property type="entry name" value="Trigger_N"/>
    <property type="match status" value="1"/>
</dbReference>
<feature type="domain" description="Trigger factor ribosome-binding bacterial" evidence="1">
    <location>
        <begin position="1"/>
        <end position="149"/>
    </location>
</feature>
<dbReference type="Gene3D" id="3.30.70.1050">
    <property type="entry name" value="Trigger factor ribosome-binding domain"/>
    <property type="match status" value="1"/>
</dbReference>
<dbReference type="InterPro" id="IPR008881">
    <property type="entry name" value="Trigger_fac_ribosome-bd_bac"/>
</dbReference>
<dbReference type="Proteomes" id="UP000001822">
    <property type="component" value="Chromosome"/>
</dbReference>
<dbReference type="Gene3D" id="1.10.3120.10">
    <property type="entry name" value="Trigger factor, C-terminal domain"/>
    <property type="match status" value="1"/>
</dbReference>